<proteinExistence type="predicted"/>
<keyword evidence="3" id="KW-1185">Reference proteome</keyword>
<organism evidence="2 3">
    <name type="scientific">Actinoplanes aureus</name>
    <dbReference type="NCBI Taxonomy" id="2792083"/>
    <lineage>
        <taxon>Bacteria</taxon>
        <taxon>Bacillati</taxon>
        <taxon>Actinomycetota</taxon>
        <taxon>Actinomycetes</taxon>
        <taxon>Micromonosporales</taxon>
        <taxon>Micromonosporaceae</taxon>
        <taxon>Actinoplanes</taxon>
    </lineage>
</organism>
<feature type="domain" description="DUF6891" evidence="1">
    <location>
        <begin position="5"/>
        <end position="186"/>
    </location>
</feature>
<dbReference type="Proteomes" id="UP000598146">
    <property type="component" value="Unassembled WGS sequence"/>
</dbReference>
<reference evidence="2" key="1">
    <citation type="submission" date="2020-11" db="EMBL/GenBank/DDBJ databases">
        <title>Isolation and identification of active actinomycetes.</title>
        <authorList>
            <person name="Sun X."/>
        </authorList>
    </citation>
    <scope>NUCLEOTIDE SEQUENCE</scope>
    <source>
        <strain evidence="2">NEAU-A11</strain>
    </source>
</reference>
<evidence type="ECO:0000313" key="2">
    <source>
        <dbReference type="EMBL" id="MBG0566465.1"/>
    </source>
</evidence>
<dbReference type="RefSeq" id="WP_196418242.1">
    <property type="nucleotide sequence ID" value="NZ_JADQTO010000020.1"/>
</dbReference>
<evidence type="ECO:0000313" key="3">
    <source>
        <dbReference type="Proteomes" id="UP000598146"/>
    </source>
</evidence>
<dbReference type="InterPro" id="IPR054186">
    <property type="entry name" value="DUF6891"/>
</dbReference>
<evidence type="ECO:0000259" key="1">
    <source>
        <dbReference type="Pfam" id="PF21831"/>
    </source>
</evidence>
<protein>
    <recommendedName>
        <fullName evidence="1">DUF6891 domain-containing protein</fullName>
    </recommendedName>
</protein>
<dbReference type="EMBL" id="JADQTO010000020">
    <property type="protein sequence ID" value="MBG0566465.1"/>
    <property type="molecule type" value="Genomic_DNA"/>
</dbReference>
<dbReference type="AlphaFoldDB" id="A0A931CAM5"/>
<name>A0A931CAM5_9ACTN</name>
<gene>
    <name evidence="2" type="ORF">I4J89_33970</name>
</gene>
<comment type="caution">
    <text evidence="2">The sequence shown here is derived from an EMBL/GenBank/DDBJ whole genome shotgun (WGS) entry which is preliminary data.</text>
</comment>
<accession>A0A931CAM5</accession>
<dbReference type="Pfam" id="PF21831">
    <property type="entry name" value="DUF6891"/>
    <property type="match status" value="1"/>
</dbReference>
<sequence>MQPDDLRQSATEYARGAVARGIMTCGMIVSGTAEYLHGEGEPAELYALAWEIVPRELAAHLDAQAGWPARTDSDRLTDAFRALDLAGIVAREDFACCQSCGNSEIGGEVGNVQPARGYVFYHGQDAERAAQGGTLWLAYGSFDKRIGAAQVGEEVVAALRVEGLEVDWTGDAAQRIQVRLSWAKRRYGRMAAVPVSADLSRTVKVQFVPDRHLVFPPMSVGALAALELPWLPDDTSVRVDDGQRTVTIRRERHRLISDDGREASRFEGLRLLGTEDDGGVPGETGLIEVTYQCMPTGPQQVAGRPMILPEILALMRRLPTRTNSWLAAEHDAGIVQMRWENGRLWLESPFVAESASVGKYASLDEAERMLKILATENRNAIRDLDGVITKPW</sequence>